<dbReference type="SMART" id="SM00387">
    <property type="entry name" value="HATPase_c"/>
    <property type="match status" value="1"/>
</dbReference>
<evidence type="ECO:0000313" key="4">
    <source>
        <dbReference type="Proteomes" id="UP001189619"/>
    </source>
</evidence>
<keyword evidence="1" id="KW-0723">Serine/threonine-protein kinase</keyword>
<keyword evidence="4" id="KW-1185">Reference proteome</keyword>
<dbReference type="GO" id="GO:0004674">
    <property type="term" value="F:protein serine/threonine kinase activity"/>
    <property type="evidence" value="ECO:0007669"/>
    <property type="project" value="UniProtKB-KW"/>
</dbReference>
<name>A0AA48M813_9BACL</name>
<proteinExistence type="predicted"/>
<evidence type="ECO:0000259" key="2">
    <source>
        <dbReference type="SMART" id="SM00387"/>
    </source>
</evidence>
<dbReference type="PANTHER" id="PTHR35526:SF3">
    <property type="entry name" value="ANTI-SIGMA-F FACTOR RSBW"/>
    <property type="match status" value="1"/>
</dbReference>
<dbReference type="InterPro" id="IPR003594">
    <property type="entry name" value="HATPase_dom"/>
</dbReference>
<sequence length="134" mass="15093">MPITYQKVNISSEDDIYFALSTVRHFMKQLPFSEADQQKIFVSVSELTRNILDHAFSKGIICCELLEQGIRLVVTDEGPGILDVEDVINGKRRSSSRGLGLGLSGVKRLMDEFHIETSRRGTRIVAIKWATKQP</sequence>
<dbReference type="RefSeq" id="WP_230076852.1">
    <property type="nucleotide sequence ID" value="NZ_JAUSVZ010000004.1"/>
</dbReference>
<dbReference type="PANTHER" id="PTHR35526">
    <property type="entry name" value="ANTI-SIGMA-F FACTOR RSBW-RELATED"/>
    <property type="match status" value="1"/>
</dbReference>
<dbReference type="AlphaFoldDB" id="A0AA48M813"/>
<dbReference type="Gene3D" id="3.30.565.10">
    <property type="entry name" value="Histidine kinase-like ATPase, C-terminal domain"/>
    <property type="match status" value="1"/>
</dbReference>
<dbReference type="InterPro" id="IPR036890">
    <property type="entry name" value="HATPase_C_sf"/>
</dbReference>
<organism evidence="3 4">
    <name type="scientific">Brevibacillus aydinogluensis</name>
    <dbReference type="NCBI Taxonomy" id="927786"/>
    <lineage>
        <taxon>Bacteria</taxon>
        <taxon>Bacillati</taxon>
        <taxon>Bacillota</taxon>
        <taxon>Bacilli</taxon>
        <taxon>Bacillales</taxon>
        <taxon>Paenibacillaceae</taxon>
        <taxon>Brevibacillus</taxon>
    </lineage>
</organism>
<keyword evidence="1" id="KW-0418">Kinase</keyword>
<evidence type="ECO:0000313" key="3">
    <source>
        <dbReference type="EMBL" id="CAJ1002966.1"/>
    </source>
</evidence>
<dbReference type="SUPFAM" id="SSF55874">
    <property type="entry name" value="ATPase domain of HSP90 chaperone/DNA topoisomerase II/histidine kinase"/>
    <property type="match status" value="1"/>
</dbReference>
<evidence type="ECO:0000256" key="1">
    <source>
        <dbReference type="ARBA" id="ARBA00022527"/>
    </source>
</evidence>
<dbReference type="InterPro" id="IPR050267">
    <property type="entry name" value="Anti-sigma-factor_SerPK"/>
</dbReference>
<dbReference type="KEGG" id="bayd:BSPP4475_11615"/>
<gene>
    <name evidence="3" type="ORF">BSPP4475_11615</name>
</gene>
<dbReference type="Proteomes" id="UP001189619">
    <property type="component" value="Chromosome"/>
</dbReference>
<accession>A0AA48M813</accession>
<reference evidence="3" key="1">
    <citation type="submission" date="2023-07" db="EMBL/GenBank/DDBJ databases">
        <authorList>
            <person name="Ivanov I."/>
            <person name="Teneva D."/>
            <person name="Stoikov I."/>
        </authorList>
    </citation>
    <scope>NUCLEOTIDE SEQUENCE</scope>
    <source>
        <strain evidence="3">4475</strain>
    </source>
</reference>
<dbReference type="Pfam" id="PF13581">
    <property type="entry name" value="HATPase_c_2"/>
    <property type="match status" value="1"/>
</dbReference>
<dbReference type="EMBL" id="OY569118">
    <property type="protein sequence ID" value="CAJ1002966.1"/>
    <property type="molecule type" value="Genomic_DNA"/>
</dbReference>
<protein>
    <submittedName>
        <fullName evidence="3">HATPase-c domain-containing protein</fullName>
    </submittedName>
</protein>
<keyword evidence="1" id="KW-0808">Transferase</keyword>
<feature type="domain" description="Histidine kinase/HSP90-like ATPase" evidence="2">
    <location>
        <begin position="35"/>
        <end position="132"/>
    </location>
</feature>